<comment type="similarity">
    <text evidence="1">Belongs to the LysR transcriptional regulatory family.</text>
</comment>
<comment type="caution">
    <text evidence="6">The sequence shown here is derived from an EMBL/GenBank/DDBJ whole genome shotgun (WGS) entry which is preliminary data.</text>
</comment>
<accession>V8QVS4</accession>
<gene>
    <name evidence="6" type="ORF">W822_00570</name>
</gene>
<dbReference type="PRINTS" id="PR00039">
    <property type="entry name" value="HTHLYSR"/>
</dbReference>
<reference evidence="6 7" key="1">
    <citation type="journal article" date="2014" name="Genome Announc.">
        <title>Draft Genome Sequence of Advenella kashmirensis Strain W13003, a Polycyclic Aromatic Hydrocarbon-Degrading Bacterium.</title>
        <authorList>
            <person name="Wang X."/>
            <person name="Jin D."/>
            <person name="Zhou L."/>
            <person name="Wu L."/>
            <person name="An W."/>
            <person name="Zhao L."/>
        </authorList>
    </citation>
    <scope>NUCLEOTIDE SEQUENCE [LARGE SCALE GENOMIC DNA]</scope>
    <source>
        <strain evidence="6 7">W13003</strain>
    </source>
</reference>
<dbReference type="InterPro" id="IPR000847">
    <property type="entry name" value="LysR_HTH_N"/>
</dbReference>
<dbReference type="Gene3D" id="1.10.10.10">
    <property type="entry name" value="Winged helix-like DNA-binding domain superfamily/Winged helix DNA-binding domain"/>
    <property type="match status" value="1"/>
</dbReference>
<dbReference type="PROSITE" id="PS50931">
    <property type="entry name" value="HTH_LYSR"/>
    <property type="match status" value="1"/>
</dbReference>
<organism evidence="6 7">
    <name type="scientific">Advenella kashmirensis W13003</name>
    <dbReference type="NCBI Taxonomy" id="1424334"/>
    <lineage>
        <taxon>Bacteria</taxon>
        <taxon>Pseudomonadati</taxon>
        <taxon>Pseudomonadota</taxon>
        <taxon>Betaproteobacteria</taxon>
        <taxon>Burkholderiales</taxon>
        <taxon>Alcaligenaceae</taxon>
    </lineage>
</organism>
<dbReference type="eggNOG" id="COG0583">
    <property type="taxonomic scope" value="Bacteria"/>
</dbReference>
<evidence type="ECO:0000256" key="4">
    <source>
        <dbReference type="ARBA" id="ARBA00023163"/>
    </source>
</evidence>
<dbReference type="GO" id="GO:0003677">
    <property type="term" value="F:DNA binding"/>
    <property type="evidence" value="ECO:0007669"/>
    <property type="project" value="UniProtKB-KW"/>
</dbReference>
<dbReference type="InterPro" id="IPR036388">
    <property type="entry name" value="WH-like_DNA-bd_sf"/>
</dbReference>
<evidence type="ECO:0000313" key="6">
    <source>
        <dbReference type="EMBL" id="ETF03752.1"/>
    </source>
</evidence>
<dbReference type="AlphaFoldDB" id="V8QVS4"/>
<dbReference type="PANTHER" id="PTHR30419">
    <property type="entry name" value="HTH-TYPE TRANSCRIPTIONAL REGULATOR YBHD"/>
    <property type="match status" value="1"/>
</dbReference>
<dbReference type="GO" id="GO:0003700">
    <property type="term" value="F:DNA-binding transcription factor activity"/>
    <property type="evidence" value="ECO:0007669"/>
    <property type="project" value="InterPro"/>
</dbReference>
<dbReference type="RefSeq" id="WP_024003186.1">
    <property type="nucleotide sequence ID" value="NZ_KI650979.1"/>
</dbReference>
<evidence type="ECO:0000256" key="1">
    <source>
        <dbReference type="ARBA" id="ARBA00009437"/>
    </source>
</evidence>
<dbReference type="SUPFAM" id="SSF46785">
    <property type="entry name" value="Winged helix' DNA-binding domain"/>
    <property type="match status" value="1"/>
</dbReference>
<dbReference type="PATRIC" id="fig|1424334.3.peg.118"/>
<dbReference type="EMBL" id="AYXT01000001">
    <property type="protein sequence ID" value="ETF03752.1"/>
    <property type="molecule type" value="Genomic_DNA"/>
</dbReference>
<sequence>MDWTHRLRLRHVKMLLSLAQTHNISHSAVKLHTTQPGLSKWLKDLEDDIGLPLFERHARGLIPTPYGEMLIAHARRIDVQLDRASSDMEALREGGSGRVMIGASGVAASDTVPIAIMRLLERMPKARVSLMEGTTDRLIAQLEEGGLDIVLGRADLALGAPTVDKETLFFDGIHLVVRPGHPLLNAGPLRWSDLRAYRWIVWPKGTPVRNALDSALATARQIIPQDCLETNSVTANLTLLNKSNMIGVASHRAALRLAEMNTLRILPLDLPGAGAVTMYWNTDAFMSHAVQLAMDCLRETVKEYETDSGHRVK</sequence>
<dbReference type="Pfam" id="PF00126">
    <property type="entry name" value="HTH_1"/>
    <property type="match status" value="1"/>
</dbReference>
<evidence type="ECO:0000259" key="5">
    <source>
        <dbReference type="PROSITE" id="PS50931"/>
    </source>
</evidence>
<dbReference type="InterPro" id="IPR050950">
    <property type="entry name" value="HTH-type_LysR_regulators"/>
</dbReference>
<name>V8QVS4_9BURK</name>
<dbReference type="Pfam" id="PF03466">
    <property type="entry name" value="LysR_substrate"/>
    <property type="match status" value="1"/>
</dbReference>
<proteinExistence type="inferred from homology"/>
<keyword evidence="2" id="KW-0805">Transcription regulation</keyword>
<dbReference type="PANTHER" id="PTHR30419:SF8">
    <property type="entry name" value="NITROGEN ASSIMILATION TRANSCRIPTIONAL ACTIVATOR-RELATED"/>
    <property type="match status" value="1"/>
</dbReference>
<dbReference type="GO" id="GO:0005829">
    <property type="term" value="C:cytosol"/>
    <property type="evidence" value="ECO:0007669"/>
    <property type="project" value="TreeGrafter"/>
</dbReference>
<evidence type="ECO:0000256" key="3">
    <source>
        <dbReference type="ARBA" id="ARBA00023125"/>
    </source>
</evidence>
<protein>
    <submittedName>
        <fullName evidence="6">LysR family transcriptional regulator</fullName>
    </submittedName>
</protein>
<dbReference type="InterPro" id="IPR036390">
    <property type="entry name" value="WH_DNA-bd_sf"/>
</dbReference>
<dbReference type="InterPro" id="IPR005119">
    <property type="entry name" value="LysR_subst-bd"/>
</dbReference>
<keyword evidence="4" id="KW-0804">Transcription</keyword>
<dbReference type="Gene3D" id="3.40.190.10">
    <property type="entry name" value="Periplasmic binding protein-like II"/>
    <property type="match status" value="2"/>
</dbReference>
<keyword evidence="7" id="KW-1185">Reference proteome</keyword>
<dbReference type="OrthoDB" id="8804410at2"/>
<dbReference type="STRING" id="1424334.W822_00570"/>
<evidence type="ECO:0000256" key="2">
    <source>
        <dbReference type="ARBA" id="ARBA00023015"/>
    </source>
</evidence>
<dbReference type="SUPFAM" id="SSF53850">
    <property type="entry name" value="Periplasmic binding protein-like II"/>
    <property type="match status" value="1"/>
</dbReference>
<evidence type="ECO:0000313" key="7">
    <source>
        <dbReference type="Proteomes" id="UP000018733"/>
    </source>
</evidence>
<keyword evidence="3" id="KW-0238">DNA-binding</keyword>
<feature type="domain" description="HTH lysR-type" evidence="5">
    <location>
        <begin position="7"/>
        <end position="64"/>
    </location>
</feature>
<dbReference type="HOGENOM" id="CLU_039613_6_0_4"/>
<dbReference type="Proteomes" id="UP000018733">
    <property type="component" value="Unassembled WGS sequence"/>
</dbReference>